<evidence type="ECO:0000256" key="5">
    <source>
        <dbReference type="ARBA" id="ARBA00022989"/>
    </source>
</evidence>
<comment type="similarity">
    <text evidence="2">Belongs to the major facilitator superfamily.</text>
</comment>
<keyword evidence="4 7" id="KW-0812">Transmembrane</keyword>
<evidence type="ECO:0000313" key="10">
    <source>
        <dbReference type="Proteomes" id="UP001596989"/>
    </source>
</evidence>
<feature type="transmembrane region" description="Helical" evidence="7">
    <location>
        <begin position="132"/>
        <end position="151"/>
    </location>
</feature>
<evidence type="ECO:0000256" key="1">
    <source>
        <dbReference type="ARBA" id="ARBA00004651"/>
    </source>
</evidence>
<evidence type="ECO:0000256" key="7">
    <source>
        <dbReference type="SAM" id="Phobius"/>
    </source>
</evidence>
<evidence type="ECO:0000256" key="4">
    <source>
        <dbReference type="ARBA" id="ARBA00022692"/>
    </source>
</evidence>
<reference evidence="10" key="1">
    <citation type="journal article" date="2019" name="Int. J. Syst. Evol. Microbiol.">
        <title>The Global Catalogue of Microorganisms (GCM) 10K type strain sequencing project: providing services to taxonomists for standard genome sequencing and annotation.</title>
        <authorList>
            <consortium name="The Broad Institute Genomics Platform"/>
            <consortium name="The Broad Institute Genome Sequencing Center for Infectious Disease"/>
            <person name="Wu L."/>
            <person name="Ma J."/>
        </authorList>
    </citation>
    <scope>NUCLEOTIDE SEQUENCE [LARGE SCALE GENOMIC DNA]</scope>
    <source>
        <strain evidence="10">CCUG 59129</strain>
    </source>
</reference>
<feature type="transmembrane region" description="Helical" evidence="7">
    <location>
        <begin position="100"/>
        <end position="120"/>
    </location>
</feature>
<evidence type="ECO:0000256" key="2">
    <source>
        <dbReference type="ARBA" id="ARBA00008335"/>
    </source>
</evidence>
<dbReference type="EMBL" id="JBHTJZ010000029">
    <property type="protein sequence ID" value="MFD0961037.1"/>
    <property type="molecule type" value="Genomic_DNA"/>
</dbReference>
<feature type="transmembrane region" description="Helical" evidence="7">
    <location>
        <begin position="74"/>
        <end position="94"/>
    </location>
</feature>
<feature type="transmembrane region" description="Helical" evidence="7">
    <location>
        <begin position="332"/>
        <end position="351"/>
    </location>
</feature>
<keyword evidence="3" id="KW-0813">Transport</keyword>
<feature type="transmembrane region" description="Helical" evidence="7">
    <location>
        <begin position="363"/>
        <end position="381"/>
    </location>
</feature>
<dbReference type="Pfam" id="PF07690">
    <property type="entry name" value="MFS_1"/>
    <property type="match status" value="1"/>
</dbReference>
<sequence length="399" mass="43391">MINRLIGMSCLSYIMTGVALVIIGALLPELLAKYSLSYGDGGTLVFVQFIGVLVGVLSMPFVSRKLSRKTSVTLGLLLISLELFVTLLPPWPVVIAITGIAGYGAGLVEASIGTIILLSVKRKVAIAMSKLEVTFGIGALSMPFIASFLIIRGWWTYSFLLLGIGCLLTAALWMRLSFGELDGMLSLRERKDSVRAARPVFSKQTFPFLALCTLFFLGYGGSEVSVVHFFPSLFMEKWGITSSLAASVVTFYWVGMVIGRIFCGILAERFTYYRYLAFSTAGSLLVLLLLPITSEAWAGFALSFLLGLFMSGIFSIALIFTNKALPGMTEQTTSILFACSGLGGSLLPLAVGITMDGFSVQTAFWLLFGVMSGMMLLLLMAKRRRDSLVHIHPIGYQRQ</sequence>
<dbReference type="Gene3D" id="1.20.1250.20">
    <property type="entry name" value="MFS general substrate transporter like domains"/>
    <property type="match status" value="2"/>
</dbReference>
<dbReference type="SUPFAM" id="SSF103473">
    <property type="entry name" value="MFS general substrate transporter"/>
    <property type="match status" value="1"/>
</dbReference>
<feature type="transmembrane region" description="Helical" evidence="7">
    <location>
        <begin position="298"/>
        <end position="320"/>
    </location>
</feature>
<evidence type="ECO:0000256" key="3">
    <source>
        <dbReference type="ARBA" id="ARBA00022448"/>
    </source>
</evidence>
<gene>
    <name evidence="9" type="ORF">ACFQ2I_16810</name>
</gene>
<dbReference type="PROSITE" id="PS50850">
    <property type="entry name" value="MFS"/>
    <property type="match status" value="1"/>
</dbReference>
<feature type="transmembrane region" description="Helical" evidence="7">
    <location>
        <begin position="240"/>
        <end position="263"/>
    </location>
</feature>
<keyword evidence="6 7" id="KW-0472">Membrane</keyword>
<feature type="domain" description="Major facilitator superfamily (MFS) profile" evidence="8">
    <location>
        <begin position="5"/>
        <end position="386"/>
    </location>
</feature>
<dbReference type="RefSeq" id="WP_377566220.1">
    <property type="nucleotide sequence ID" value="NZ_JBHTJZ010000029.1"/>
</dbReference>
<dbReference type="PANTHER" id="PTHR23514">
    <property type="entry name" value="BYPASS OF STOP CODON PROTEIN 6"/>
    <property type="match status" value="1"/>
</dbReference>
<accession>A0ABW3HU19</accession>
<feature type="transmembrane region" description="Helical" evidence="7">
    <location>
        <begin position="157"/>
        <end position="179"/>
    </location>
</feature>
<comment type="caution">
    <text evidence="9">The sequence shown here is derived from an EMBL/GenBank/DDBJ whole genome shotgun (WGS) entry which is preliminary data.</text>
</comment>
<evidence type="ECO:0000256" key="6">
    <source>
        <dbReference type="ARBA" id="ARBA00023136"/>
    </source>
</evidence>
<keyword evidence="5 7" id="KW-1133">Transmembrane helix</keyword>
<dbReference type="InterPro" id="IPR020846">
    <property type="entry name" value="MFS_dom"/>
</dbReference>
<proteinExistence type="inferred from homology"/>
<feature type="transmembrane region" description="Helical" evidence="7">
    <location>
        <begin position="43"/>
        <end position="62"/>
    </location>
</feature>
<organism evidence="9 10">
    <name type="scientific">Paenibacillus chungangensis</name>
    <dbReference type="NCBI Taxonomy" id="696535"/>
    <lineage>
        <taxon>Bacteria</taxon>
        <taxon>Bacillati</taxon>
        <taxon>Bacillota</taxon>
        <taxon>Bacilli</taxon>
        <taxon>Bacillales</taxon>
        <taxon>Paenibacillaceae</taxon>
        <taxon>Paenibacillus</taxon>
    </lineage>
</organism>
<keyword evidence="10" id="KW-1185">Reference proteome</keyword>
<evidence type="ECO:0000259" key="8">
    <source>
        <dbReference type="PROSITE" id="PS50850"/>
    </source>
</evidence>
<feature type="transmembrane region" description="Helical" evidence="7">
    <location>
        <begin position="12"/>
        <end position="31"/>
    </location>
</feature>
<comment type="subcellular location">
    <subcellularLocation>
        <location evidence="1">Cell membrane</location>
        <topology evidence="1">Multi-pass membrane protein</topology>
    </subcellularLocation>
</comment>
<dbReference type="PANTHER" id="PTHR23514:SF3">
    <property type="entry name" value="BYPASS OF STOP CODON PROTEIN 6"/>
    <property type="match status" value="1"/>
</dbReference>
<dbReference type="InterPro" id="IPR036259">
    <property type="entry name" value="MFS_trans_sf"/>
</dbReference>
<dbReference type="InterPro" id="IPR051788">
    <property type="entry name" value="MFS_Transporter"/>
</dbReference>
<evidence type="ECO:0000313" key="9">
    <source>
        <dbReference type="EMBL" id="MFD0961037.1"/>
    </source>
</evidence>
<feature type="transmembrane region" description="Helical" evidence="7">
    <location>
        <begin position="200"/>
        <end position="220"/>
    </location>
</feature>
<dbReference type="Proteomes" id="UP001596989">
    <property type="component" value="Unassembled WGS sequence"/>
</dbReference>
<name>A0ABW3HU19_9BACL</name>
<dbReference type="InterPro" id="IPR011701">
    <property type="entry name" value="MFS"/>
</dbReference>
<feature type="transmembrane region" description="Helical" evidence="7">
    <location>
        <begin position="275"/>
        <end position="292"/>
    </location>
</feature>
<protein>
    <submittedName>
        <fullName evidence="9">MFS transporter</fullName>
    </submittedName>
</protein>